<proteinExistence type="predicted"/>
<dbReference type="InterPro" id="IPR006076">
    <property type="entry name" value="FAD-dep_OxRdtase"/>
</dbReference>
<dbReference type="PANTHER" id="PTHR13847">
    <property type="entry name" value="SARCOSINE DEHYDROGENASE-RELATED"/>
    <property type="match status" value="1"/>
</dbReference>
<dbReference type="SUPFAM" id="SSF51905">
    <property type="entry name" value="FAD/NAD(P)-binding domain"/>
    <property type="match status" value="1"/>
</dbReference>
<feature type="domain" description="FAD dependent oxidoreductase" evidence="2">
    <location>
        <begin position="90"/>
        <end position="432"/>
    </location>
</feature>
<name>A0A9W4DIX1_9ACTN</name>
<evidence type="ECO:0000256" key="1">
    <source>
        <dbReference type="ARBA" id="ARBA00023002"/>
    </source>
</evidence>
<evidence type="ECO:0000313" key="3">
    <source>
        <dbReference type="EMBL" id="CAG6390863.1"/>
    </source>
</evidence>
<keyword evidence="4" id="KW-1185">Reference proteome</keyword>
<gene>
    <name evidence="3" type="ORF">SCOCK_10330</name>
</gene>
<dbReference type="GO" id="GO:0016491">
    <property type="term" value="F:oxidoreductase activity"/>
    <property type="evidence" value="ECO:0007669"/>
    <property type="project" value="UniProtKB-KW"/>
</dbReference>
<organism evidence="3 4">
    <name type="scientific">Actinacidiphila cocklensis</name>
    <dbReference type="NCBI Taxonomy" id="887465"/>
    <lineage>
        <taxon>Bacteria</taxon>
        <taxon>Bacillati</taxon>
        <taxon>Actinomycetota</taxon>
        <taxon>Actinomycetes</taxon>
        <taxon>Kitasatosporales</taxon>
        <taxon>Streptomycetaceae</taxon>
        <taxon>Actinacidiphila</taxon>
    </lineage>
</organism>
<evidence type="ECO:0000259" key="2">
    <source>
        <dbReference type="Pfam" id="PF01266"/>
    </source>
</evidence>
<dbReference type="EMBL" id="CAJSLV010000001">
    <property type="protein sequence ID" value="CAG6390863.1"/>
    <property type="molecule type" value="Genomic_DNA"/>
</dbReference>
<dbReference type="Gene3D" id="3.30.9.10">
    <property type="entry name" value="D-Amino Acid Oxidase, subunit A, domain 2"/>
    <property type="match status" value="1"/>
</dbReference>
<dbReference type="AlphaFoldDB" id="A0A9W4DIX1"/>
<dbReference type="Gene3D" id="3.50.50.60">
    <property type="entry name" value="FAD/NAD(P)-binding domain"/>
    <property type="match status" value="1"/>
</dbReference>
<accession>A0A9W4DIX1</accession>
<dbReference type="Proteomes" id="UP001152519">
    <property type="component" value="Unassembled WGS sequence"/>
</dbReference>
<evidence type="ECO:0000313" key="4">
    <source>
        <dbReference type="Proteomes" id="UP001152519"/>
    </source>
</evidence>
<dbReference type="GO" id="GO:0005737">
    <property type="term" value="C:cytoplasm"/>
    <property type="evidence" value="ECO:0007669"/>
    <property type="project" value="TreeGrafter"/>
</dbReference>
<sequence length="453" mass="48355">MPAPVICMPRVRCAPVTVGVATMPLYVCLQRTHVRGPTEGALKARPGTGPPSSRVCARRLGHGCVLGTGVRPWSGRGRFVGTGSAKRGERVAVIGMGILGAAVGWNLSRHGAEVVFVDAGRPGEGVTDWSFSWVNASNKTARRSYFDLNVAGMAEYRELCRTIGPDTWWYPHGHLRWADDPAAEAKLLATAELLAGRDYRVESYTGAEVRRRLEPALTLPDEVPVLFYPDEAWVHGRRLVGRLVGQAVASGAEQRTGTAVRDIGTGGDGAVRTLALSDGSRLDVDVVVNAAGPGASDVAGLVARHLPMRREPGAVTRVDCARVPVHRAMHAPHIEIRPDGDASVVLHSREVDALVDAGEAPAQLARLLRESARDVVPELGNSRIARTRTVNRPIPADGFPCVGAVPSVPGYYEAVSHSGITLGPVIGRLLASEILSGKPDPMLADFRPERFAR</sequence>
<protein>
    <submittedName>
        <fullName evidence="3">Glycine/D-amino acid oxidase-like deaminating enzyme</fullName>
    </submittedName>
</protein>
<dbReference type="Pfam" id="PF01266">
    <property type="entry name" value="DAO"/>
    <property type="match status" value="1"/>
</dbReference>
<dbReference type="InterPro" id="IPR036188">
    <property type="entry name" value="FAD/NAD-bd_sf"/>
</dbReference>
<comment type="caution">
    <text evidence="3">The sequence shown here is derived from an EMBL/GenBank/DDBJ whole genome shotgun (WGS) entry which is preliminary data.</text>
</comment>
<dbReference type="PANTHER" id="PTHR13847:SF289">
    <property type="entry name" value="GLYCINE OXIDASE"/>
    <property type="match status" value="1"/>
</dbReference>
<keyword evidence="1" id="KW-0560">Oxidoreductase</keyword>
<reference evidence="3" key="1">
    <citation type="submission" date="2021-05" db="EMBL/GenBank/DDBJ databases">
        <authorList>
            <person name="Arsene-Ploetze F."/>
        </authorList>
    </citation>
    <scope>NUCLEOTIDE SEQUENCE</scope>
    <source>
        <strain evidence="3">DSM 42138</strain>
    </source>
</reference>